<keyword evidence="1" id="KW-0472">Membrane</keyword>
<sequence>MNEYPQVTYINNQDDWYEFLLFEQYWSCLDDRKNAANVLMKCLIADLLFTLFFVFAPFIDKAYIWLTLAFAAVFVLRFFYEYHSGYIADYRNMTNLYLNLKKSNIVNIYDDKISLSFGESEVNLAADNYRRFFEYEDIAYIQETSNLIIIRIKENTNKPNLRQFQRVIISKRYIFPDKVEKLRAFLGEKIEEYHIPKLLTEEELEGLHLATEDRSAR</sequence>
<evidence type="ECO:0000313" key="4">
    <source>
        <dbReference type="Proteomes" id="UP000184089"/>
    </source>
</evidence>
<dbReference type="EMBL" id="FQVY01000002">
    <property type="protein sequence ID" value="SHF99739.1"/>
    <property type="molecule type" value="Genomic_DNA"/>
</dbReference>
<evidence type="ECO:0000313" key="2">
    <source>
        <dbReference type="EMBL" id="MZL69997.1"/>
    </source>
</evidence>
<reference evidence="4" key="2">
    <citation type="submission" date="2016-11" db="EMBL/GenBank/DDBJ databases">
        <authorList>
            <person name="Jaros S."/>
            <person name="Januszkiewicz K."/>
            <person name="Wedrychowicz H."/>
        </authorList>
    </citation>
    <scope>NUCLEOTIDE SEQUENCE [LARGE SCALE GENOMIC DNA]</scope>
    <source>
        <strain evidence="4">DSM 4029</strain>
    </source>
</reference>
<evidence type="ECO:0000256" key="1">
    <source>
        <dbReference type="SAM" id="Phobius"/>
    </source>
</evidence>
<dbReference type="Proteomes" id="UP000184089">
    <property type="component" value="Unassembled WGS sequence"/>
</dbReference>
<keyword evidence="5" id="KW-1185">Reference proteome</keyword>
<reference evidence="2 5" key="3">
    <citation type="journal article" date="2019" name="Nat. Med.">
        <title>A library of human gut bacterial isolates paired with longitudinal multiomics data enables mechanistic microbiome research.</title>
        <authorList>
            <person name="Poyet M."/>
            <person name="Groussin M."/>
            <person name="Gibbons S.M."/>
            <person name="Avila-Pacheco J."/>
            <person name="Jiang X."/>
            <person name="Kearney S.M."/>
            <person name="Perrotta A.R."/>
            <person name="Berdy B."/>
            <person name="Zhao S."/>
            <person name="Lieberman T.D."/>
            <person name="Swanson P.K."/>
            <person name="Smith M."/>
            <person name="Roesemann S."/>
            <person name="Alexander J.E."/>
            <person name="Rich S.A."/>
            <person name="Livny J."/>
            <person name="Vlamakis H."/>
            <person name="Clish C."/>
            <person name="Bullock K."/>
            <person name="Deik A."/>
            <person name="Scott J."/>
            <person name="Pierce K.A."/>
            <person name="Xavier R.J."/>
            <person name="Alm E.J."/>
        </authorList>
    </citation>
    <scope>NUCLEOTIDE SEQUENCE [LARGE SCALE GENOMIC DNA]</scope>
    <source>
        <strain evidence="2 5">BIOML-A2</strain>
    </source>
</reference>
<evidence type="ECO:0000313" key="3">
    <source>
        <dbReference type="EMBL" id="SHF99739.1"/>
    </source>
</evidence>
<name>A0AAQ1MCJ0_9FIRM</name>
<protein>
    <recommendedName>
        <fullName evidence="6">YcxB-like protein domain-containing protein</fullName>
    </recommendedName>
</protein>
<reference evidence="3" key="1">
    <citation type="submission" date="2016-11" db="EMBL/GenBank/DDBJ databases">
        <authorList>
            <person name="Varghese N."/>
            <person name="Submissions S."/>
        </authorList>
    </citation>
    <scope>NUCLEOTIDE SEQUENCE</scope>
    <source>
        <strain evidence="3">DSM 4029</strain>
    </source>
</reference>
<evidence type="ECO:0000313" key="5">
    <source>
        <dbReference type="Proteomes" id="UP000474718"/>
    </source>
</evidence>
<comment type="caution">
    <text evidence="3">The sequence shown here is derived from an EMBL/GenBank/DDBJ whole genome shotgun (WGS) entry which is preliminary data.</text>
</comment>
<accession>A0AAQ1MCJ0</accession>
<feature type="transmembrane region" description="Helical" evidence="1">
    <location>
        <begin position="38"/>
        <end position="56"/>
    </location>
</feature>
<organism evidence="3 4">
    <name type="scientific">Bittarella massiliensis</name>
    <name type="common">ex Durand et al. 2017</name>
    <dbReference type="NCBI Taxonomy" id="1720313"/>
    <lineage>
        <taxon>Bacteria</taxon>
        <taxon>Bacillati</taxon>
        <taxon>Bacillota</taxon>
        <taxon>Clostridia</taxon>
        <taxon>Eubacteriales</taxon>
        <taxon>Oscillospiraceae</taxon>
        <taxon>Bittarella (ex Durand et al. 2017)</taxon>
    </lineage>
</organism>
<dbReference type="RefSeq" id="WP_021660077.1">
    <property type="nucleotide sequence ID" value="NZ_FQVY01000002.1"/>
</dbReference>
<dbReference type="EMBL" id="WWVX01000006">
    <property type="protein sequence ID" value="MZL69997.1"/>
    <property type="molecule type" value="Genomic_DNA"/>
</dbReference>
<dbReference type="AlphaFoldDB" id="A0AAQ1MCJ0"/>
<gene>
    <name evidence="2" type="ORF">GT747_09555</name>
    <name evidence="3" type="ORF">SAMN05444424_1088</name>
</gene>
<keyword evidence="1" id="KW-1133">Transmembrane helix</keyword>
<evidence type="ECO:0008006" key="6">
    <source>
        <dbReference type="Google" id="ProtNLM"/>
    </source>
</evidence>
<dbReference type="Proteomes" id="UP000474718">
    <property type="component" value="Unassembled WGS sequence"/>
</dbReference>
<keyword evidence="1" id="KW-0812">Transmembrane</keyword>
<proteinExistence type="predicted"/>
<feature type="transmembrane region" description="Helical" evidence="1">
    <location>
        <begin position="62"/>
        <end position="80"/>
    </location>
</feature>